<evidence type="ECO:0000313" key="2">
    <source>
        <dbReference type="EMBL" id="MCE3051180.1"/>
    </source>
</evidence>
<accession>A0ABS8WK34</accession>
<keyword evidence="3" id="KW-1185">Reference proteome</keyword>
<gene>
    <name evidence="2" type="ORF">HAX54_049048</name>
</gene>
<comment type="caution">
    <text evidence="2">The sequence shown here is derived from an EMBL/GenBank/DDBJ whole genome shotgun (WGS) entry which is preliminary data.</text>
</comment>
<organism evidence="2 3">
    <name type="scientific">Datura stramonium</name>
    <name type="common">Jimsonweed</name>
    <name type="synonym">Common thornapple</name>
    <dbReference type="NCBI Taxonomy" id="4076"/>
    <lineage>
        <taxon>Eukaryota</taxon>
        <taxon>Viridiplantae</taxon>
        <taxon>Streptophyta</taxon>
        <taxon>Embryophyta</taxon>
        <taxon>Tracheophyta</taxon>
        <taxon>Spermatophyta</taxon>
        <taxon>Magnoliopsida</taxon>
        <taxon>eudicotyledons</taxon>
        <taxon>Gunneridae</taxon>
        <taxon>Pentapetalae</taxon>
        <taxon>asterids</taxon>
        <taxon>lamiids</taxon>
        <taxon>Solanales</taxon>
        <taxon>Solanaceae</taxon>
        <taxon>Solanoideae</taxon>
        <taxon>Datureae</taxon>
        <taxon>Datura</taxon>
    </lineage>
</organism>
<evidence type="ECO:0000256" key="1">
    <source>
        <dbReference type="SAM" id="MobiDB-lite"/>
    </source>
</evidence>
<sequence>MIGNLEEAPDTEYVILSVVTGLAEKESFDLSREHLFEENLSEKRSPSLHCPLPSGMGLQFHPSLLPLPPQLLKMMRFPLTLCSTQNLVRPPSPPLSQRRDTKTEPVTHGKVKRSMEEILQDNHQNTLKRHRFLRTMVFEDEVPSSQLVKRDAEDTSQIVEESLVVGKESHRSKKAGSICLIFMHENEVTELYASLLYTDDEETVFATMGGVQFSFNSISLGKILNVPTQRIFTVKDKHTSPDLLKLIEKLERNLKSDRMFKKQLKPEHQ</sequence>
<evidence type="ECO:0000313" key="3">
    <source>
        <dbReference type="Proteomes" id="UP000823775"/>
    </source>
</evidence>
<feature type="region of interest" description="Disordered" evidence="1">
    <location>
        <begin position="88"/>
        <end position="110"/>
    </location>
</feature>
<feature type="compositionally biased region" description="Basic and acidic residues" evidence="1">
    <location>
        <begin position="97"/>
        <end position="107"/>
    </location>
</feature>
<dbReference type="Proteomes" id="UP000823775">
    <property type="component" value="Unassembled WGS sequence"/>
</dbReference>
<dbReference type="EMBL" id="JACEIK010008233">
    <property type="protein sequence ID" value="MCE3051180.1"/>
    <property type="molecule type" value="Genomic_DNA"/>
</dbReference>
<reference evidence="2 3" key="1">
    <citation type="journal article" date="2021" name="BMC Genomics">
        <title>Datura genome reveals duplications of psychoactive alkaloid biosynthetic genes and high mutation rate following tissue culture.</title>
        <authorList>
            <person name="Rajewski A."/>
            <person name="Carter-House D."/>
            <person name="Stajich J."/>
            <person name="Litt A."/>
        </authorList>
    </citation>
    <scope>NUCLEOTIDE SEQUENCE [LARGE SCALE GENOMIC DNA]</scope>
    <source>
        <strain evidence="2">AR-01</strain>
    </source>
</reference>
<name>A0ABS8WK34_DATST</name>
<proteinExistence type="predicted"/>
<protein>
    <submittedName>
        <fullName evidence="2">Uncharacterized protein</fullName>
    </submittedName>
</protein>